<feature type="transmembrane region" description="Helical" evidence="8">
    <location>
        <begin position="874"/>
        <end position="895"/>
    </location>
</feature>
<evidence type="ECO:0000313" key="11">
    <source>
        <dbReference type="Proteomes" id="UP000494206"/>
    </source>
</evidence>
<feature type="transmembrane region" description="Helical" evidence="8">
    <location>
        <begin position="64"/>
        <end position="87"/>
    </location>
</feature>
<dbReference type="Proteomes" id="UP000494206">
    <property type="component" value="Unassembled WGS sequence"/>
</dbReference>
<dbReference type="Gene3D" id="3.40.50.300">
    <property type="entry name" value="P-loop containing nucleotide triphosphate hydrolases"/>
    <property type="match status" value="2"/>
</dbReference>
<evidence type="ECO:0000259" key="9">
    <source>
        <dbReference type="PROSITE" id="PS50893"/>
    </source>
</evidence>
<dbReference type="CDD" id="cd03263">
    <property type="entry name" value="ABC_subfamily_A"/>
    <property type="match status" value="2"/>
</dbReference>
<dbReference type="InterPro" id="IPR013525">
    <property type="entry name" value="ABC2_TM"/>
</dbReference>
<dbReference type="OrthoDB" id="10255969at2759"/>
<dbReference type="InterPro" id="IPR017871">
    <property type="entry name" value="ABC_transporter-like_CS"/>
</dbReference>
<protein>
    <recommendedName>
        <fullName evidence="9">ABC transporter domain-containing protein</fullName>
    </recommendedName>
</protein>
<sequence length="1296" mass="145197">MVAHVAREISTENANIKPYLIAIDMSSTMFYISHILFGFIKYITIVAICVMPIFIVIDNVSIALFILVLAIYGIGIVLFGALIGSIIRSPTKALLVTIASWIILDRLLSIYTLRREKFWICLMFSFNIHSAFGLAIAIMKDQMAKGVDISVISMFNGMEYQFPMGLAVAMMLIDCVIMFSLLLLIEYLRSNLYFSCCLKESGGDPVLTTDNNRKEGGHEKKRSISTESHEYSTLLVAEVDSAREKGTSDISVRDLVKIYSNGERAVDGLDIQVMRGQVSVLLGHNGAGKSTTFSCITGITKPTSGKIRICGDDVVREFEKTRHHVGFCPQYNPIYNKLTVKEHLQLIHGLKDASSPFEPDATQLLTDIRLVSKQDELATNLSGGMKRKLCLCMAMIGNSKVILLDEPTSGMDPGARKDVQKMLEIAKKNKTILLTTHYMDEAERLGDWVFIMSHGRLAASGTSRFLKQKFGTGYLLTVVFDETNRQEEMAEVLLKTCKRFVKTAEMGEFHGMQLEIILPENEKSNFPDLFKALEAIESEKYDSPSLEKAGISDAKELKITSFGVSLNNLEQVFISIEDSVEKKRAKNSLDEEANRMKNYEALHKILKGILDDLGKAVVMFLPYTPENKMIPAMKKIIANYDDITIRELRQHENLDEVMTESQKEFPAIAFGFEGFNTIYYNEQNYAIYPIAINTLFRALMQTLDARNAVIEPSLQLIAGKHKHTENMDRSQKVAAVFIQVGMFALIVPSFVVFLIEERVVKFAHQQFLTGISPAIFYLGSLLYDLALYSVVCGIVTIIYFSFDWTNNHFLLILFLWFLLYLTTVPFVYAISFLFTSSGKAVGMLLFWLIVGTMIAVFTDKTLLMITGNREVSEILTYICNFLLPLFDFATFLYDISMDEKTSNTNMLVWSLNGKHVVFMASFGLLSIVLFFIFQAQPVQKSITHCMTLRSTDAEAPPPKVDLPQCEAVETEKQLVRSGKTRDCVLIAKDLTKNYGNFVAVNRLCLAIRGNECFGVLGANGAGKTTTFGILTGQIFPSDGEVTIDGKDVSDNIVVGYCPQFDAIFKDFTGRQALELIAQMHGYSDCQAIANSILDCVGMMDHANKKFKNYSGGQRRKISIGVALMAPAKIVILDEPTAGIDPRARREIWELLSWFRQNSDCAIMLTSHSMNECEALCTRIAVMDHGKMIALGTSQDLKSLYGANYTLTLTLKNSDDRQKVCEKVAQKIPTAVLKTAESNMTQNLKWTIPKKSGDKWSKKFEAIQKMAKDLNVQDFMLAQCTLEETFLRLAGLDSERE</sequence>
<feature type="transmembrane region" description="Helical" evidence="8">
    <location>
        <begin position="35"/>
        <end position="57"/>
    </location>
</feature>
<evidence type="ECO:0000256" key="2">
    <source>
        <dbReference type="ARBA" id="ARBA00022692"/>
    </source>
</evidence>
<dbReference type="InterPro" id="IPR026082">
    <property type="entry name" value="ABCA"/>
</dbReference>
<reference evidence="10 11" key="1">
    <citation type="submission" date="2020-04" db="EMBL/GenBank/DDBJ databases">
        <authorList>
            <person name="Laetsch R D."/>
            <person name="Stevens L."/>
            <person name="Kumar S."/>
            <person name="Blaxter L. M."/>
        </authorList>
    </citation>
    <scope>NUCLEOTIDE SEQUENCE [LARGE SCALE GENOMIC DNA]</scope>
</reference>
<organism evidence="10 11">
    <name type="scientific">Caenorhabditis bovis</name>
    <dbReference type="NCBI Taxonomy" id="2654633"/>
    <lineage>
        <taxon>Eukaryota</taxon>
        <taxon>Metazoa</taxon>
        <taxon>Ecdysozoa</taxon>
        <taxon>Nematoda</taxon>
        <taxon>Chromadorea</taxon>
        <taxon>Rhabditida</taxon>
        <taxon>Rhabditina</taxon>
        <taxon>Rhabditomorpha</taxon>
        <taxon>Rhabditoidea</taxon>
        <taxon>Rhabditidae</taxon>
        <taxon>Peloderinae</taxon>
        <taxon>Caenorhabditis</taxon>
    </lineage>
</organism>
<dbReference type="GO" id="GO:0016887">
    <property type="term" value="F:ATP hydrolysis activity"/>
    <property type="evidence" value="ECO:0007669"/>
    <property type="project" value="InterPro"/>
</dbReference>
<feature type="domain" description="ABC transporter" evidence="9">
    <location>
        <begin position="985"/>
        <end position="1209"/>
    </location>
</feature>
<gene>
    <name evidence="10" type="ORF">CBOVIS_LOCUS5510</name>
</gene>
<dbReference type="InterPro" id="IPR003593">
    <property type="entry name" value="AAA+_ATPase"/>
</dbReference>
<feature type="transmembrane region" description="Helical" evidence="8">
    <location>
        <begin position="118"/>
        <end position="140"/>
    </location>
</feature>
<dbReference type="PROSITE" id="PS50893">
    <property type="entry name" value="ABC_TRANSPORTER_2"/>
    <property type="match status" value="2"/>
</dbReference>
<feature type="transmembrane region" description="Helical" evidence="8">
    <location>
        <begin position="733"/>
        <end position="755"/>
    </location>
</feature>
<evidence type="ECO:0000256" key="8">
    <source>
        <dbReference type="SAM" id="Phobius"/>
    </source>
</evidence>
<keyword evidence="4" id="KW-0067">ATP-binding</keyword>
<keyword evidence="11" id="KW-1185">Reference proteome</keyword>
<keyword evidence="3" id="KW-0547">Nucleotide-binding</keyword>
<dbReference type="FunFam" id="3.40.50.300:FF:000933">
    <property type="entry name" value="ABC transporter A family member 7"/>
    <property type="match status" value="1"/>
</dbReference>
<feature type="transmembrane region" description="Helical" evidence="8">
    <location>
        <begin position="160"/>
        <end position="185"/>
    </location>
</feature>
<dbReference type="EMBL" id="CADEPM010000003">
    <property type="protein sequence ID" value="CAB3402979.1"/>
    <property type="molecule type" value="Genomic_DNA"/>
</dbReference>
<evidence type="ECO:0000256" key="5">
    <source>
        <dbReference type="ARBA" id="ARBA00022989"/>
    </source>
</evidence>
<evidence type="ECO:0000313" key="10">
    <source>
        <dbReference type="EMBL" id="CAB3402979.1"/>
    </source>
</evidence>
<name>A0A8S1EPY2_9PELO</name>
<dbReference type="PROSITE" id="PS00211">
    <property type="entry name" value="ABC_TRANSPORTER_1"/>
    <property type="match status" value="2"/>
</dbReference>
<keyword evidence="2 8" id="KW-0812">Transmembrane</keyword>
<evidence type="ECO:0000256" key="4">
    <source>
        <dbReference type="ARBA" id="ARBA00022840"/>
    </source>
</evidence>
<dbReference type="SUPFAM" id="SSF52540">
    <property type="entry name" value="P-loop containing nucleoside triphosphate hydrolases"/>
    <property type="match status" value="2"/>
</dbReference>
<evidence type="ECO:0000256" key="6">
    <source>
        <dbReference type="ARBA" id="ARBA00023136"/>
    </source>
</evidence>
<feature type="transmembrane region" description="Helical" evidence="8">
    <location>
        <begin position="809"/>
        <end position="834"/>
    </location>
</feature>
<feature type="compositionally biased region" description="Basic and acidic residues" evidence="7">
    <location>
        <begin position="211"/>
        <end position="226"/>
    </location>
</feature>
<dbReference type="PANTHER" id="PTHR19229">
    <property type="entry name" value="ATP-BINDING CASSETTE TRANSPORTER SUBFAMILY A ABCA"/>
    <property type="match status" value="1"/>
</dbReference>
<dbReference type="PANTHER" id="PTHR19229:SF271">
    <property type="entry name" value="ABC TRANSPORTER CED-7"/>
    <property type="match status" value="1"/>
</dbReference>
<feature type="transmembrane region" description="Helical" evidence="8">
    <location>
        <begin position="775"/>
        <end position="802"/>
    </location>
</feature>
<feature type="transmembrane region" description="Helical" evidence="8">
    <location>
        <begin position="915"/>
        <end position="933"/>
    </location>
</feature>
<dbReference type="Pfam" id="PF12698">
    <property type="entry name" value="ABC2_membrane_3"/>
    <property type="match status" value="1"/>
</dbReference>
<dbReference type="InterPro" id="IPR027417">
    <property type="entry name" value="P-loop_NTPase"/>
</dbReference>
<evidence type="ECO:0000256" key="1">
    <source>
        <dbReference type="ARBA" id="ARBA00004141"/>
    </source>
</evidence>
<dbReference type="Pfam" id="PF00005">
    <property type="entry name" value="ABC_tran"/>
    <property type="match status" value="2"/>
</dbReference>
<dbReference type="SMART" id="SM00382">
    <property type="entry name" value="AAA"/>
    <property type="match status" value="2"/>
</dbReference>
<feature type="domain" description="ABC transporter" evidence="9">
    <location>
        <begin position="250"/>
        <end position="479"/>
    </location>
</feature>
<dbReference type="GO" id="GO:0005319">
    <property type="term" value="F:lipid transporter activity"/>
    <property type="evidence" value="ECO:0007669"/>
    <property type="project" value="TreeGrafter"/>
</dbReference>
<feature type="transmembrane region" description="Helical" evidence="8">
    <location>
        <begin position="840"/>
        <end position="862"/>
    </location>
</feature>
<comment type="caution">
    <text evidence="10">The sequence shown here is derived from an EMBL/GenBank/DDBJ whole genome shotgun (WGS) entry which is preliminary data.</text>
</comment>
<evidence type="ECO:0000256" key="7">
    <source>
        <dbReference type="SAM" id="MobiDB-lite"/>
    </source>
</evidence>
<proteinExistence type="predicted"/>
<keyword evidence="6 8" id="KW-0472">Membrane</keyword>
<dbReference type="FunFam" id="3.40.50.300:FF:001598">
    <property type="entry name" value="ABC transporter ced-7"/>
    <property type="match status" value="1"/>
</dbReference>
<dbReference type="GO" id="GO:0005524">
    <property type="term" value="F:ATP binding"/>
    <property type="evidence" value="ECO:0007669"/>
    <property type="project" value="UniProtKB-KW"/>
</dbReference>
<dbReference type="GO" id="GO:0016020">
    <property type="term" value="C:membrane"/>
    <property type="evidence" value="ECO:0007669"/>
    <property type="project" value="UniProtKB-SubCell"/>
</dbReference>
<evidence type="ECO:0000256" key="3">
    <source>
        <dbReference type="ARBA" id="ARBA00022741"/>
    </source>
</evidence>
<keyword evidence="5 8" id="KW-1133">Transmembrane helix</keyword>
<accession>A0A8S1EPY2</accession>
<dbReference type="GO" id="GO:0140359">
    <property type="term" value="F:ABC-type transporter activity"/>
    <property type="evidence" value="ECO:0007669"/>
    <property type="project" value="InterPro"/>
</dbReference>
<feature type="region of interest" description="Disordered" evidence="7">
    <location>
        <begin position="207"/>
        <end position="226"/>
    </location>
</feature>
<feature type="transmembrane region" description="Helical" evidence="8">
    <location>
        <begin position="93"/>
        <end position="111"/>
    </location>
</feature>
<comment type="subcellular location">
    <subcellularLocation>
        <location evidence="1">Membrane</location>
        <topology evidence="1">Multi-pass membrane protein</topology>
    </subcellularLocation>
</comment>
<dbReference type="InterPro" id="IPR003439">
    <property type="entry name" value="ABC_transporter-like_ATP-bd"/>
</dbReference>